<dbReference type="InterPro" id="IPR023346">
    <property type="entry name" value="Lysozyme-like_dom_sf"/>
</dbReference>
<evidence type="ECO:0000256" key="3">
    <source>
        <dbReference type="SAM" id="MobiDB-lite"/>
    </source>
</evidence>
<feature type="compositionally biased region" description="Pro residues" evidence="3">
    <location>
        <begin position="287"/>
        <end position="303"/>
    </location>
</feature>
<dbReference type="AlphaFoldDB" id="V5XIK9"/>
<feature type="compositionally biased region" description="Pro residues" evidence="3">
    <location>
        <begin position="141"/>
        <end position="157"/>
    </location>
</feature>
<protein>
    <submittedName>
        <fullName evidence="5">Transglycosylase</fullName>
    </submittedName>
</protein>
<dbReference type="EMBL" id="CP006936">
    <property type="protein sequence ID" value="AHC27279.1"/>
    <property type="molecule type" value="Genomic_DNA"/>
</dbReference>
<dbReference type="CDD" id="cd13925">
    <property type="entry name" value="RPF"/>
    <property type="match status" value="1"/>
</dbReference>
<dbReference type="GO" id="GO:0016787">
    <property type="term" value="F:hydrolase activity"/>
    <property type="evidence" value="ECO:0007669"/>
    <property type="project" value="UniProtKB-KW"/>
</dbReference>
<feature type="region of interest" description="Disordered" evidence="3">
    <location>
        <begin position="108"/>
        <end position="157"/>
    </location>
</feature>
<dbReference type="GeneID" id="43452354"/>
<evidence type="ECO:0000313" key="6">
    <source>
        <dbReference type="Proteomes" id="UP000018763"/>
    </source>
</evidence>
<reference evidence="5 6" key="1">
    <citation type="journal article" date="2014" name="Genome Announc.">
        <title>Complete Genome Sequence of Sterol-Transforming Mycobacterium neoaurum Strain VKM Ac-1815D.</title>
        <authorList>
            <person name="Shtratnikova V.Y."/>
            <person name="Bragin E.Y."/>
            <person name="Dovbnya D.V."/>
            <person name="Pekov Y.A."/>
            <person name="Schelkunov M.I."/>
            <person name="Strizhov N."/>
            <person name="Ivashina T.V."/>
            <person name="Ashapkin V.V."/>
            <person name="Donova M.V."/>
        </authorList>
    </citation>
    <scope>NUCLEOTIDE SEQUENCE [LARGE SCALE GENOMIC DNA]</scope>
    <source>
        <strain evidence="5 6">VKM Ac-1815D</strain>
    </source>
</reference>
<feature type="domain" description="Resuscitation-promoting factor core lysozyme-like" evidence="4">
    <location>
        <begin position="38"/>
        <end position="114"/>
    </location>
</feature>
<comment type="similarity">
    <text evidence="1">Belongs to the transglycosylase family. Rpf subfamily.</text>
</comment>
<evidence type="ECO:0000313" key="5">
    <source>
        <dbReference type="EMBL" id="AHC27279.1"/>
    </source>
</evidence>
<feature type="compositionally biased region" description="Pro residues" evidence="3">
    <location>
        <begin position="385"/>
        <end position="417"/>
    </location>
</feature>
<evidence type="ECO:0000259" key="4">
    <source>
        <dbReference type="Pfam" id="PF06737"/>
    </source>
</evidence>
<organism evidence="5 6">
    <name type="scientific">Mycolicibacterium neoaurum VKM Ac-1815D</name>
    <dbReference type="NCBI Taxonomy" id="700508"/>
    <lineage>
        <taxon>Bacteria</taxon>
        <taxon>Bacillati</taxon>
        <taxon>Actinomycetota</taxon>
        <taxon>Actinomycetes</taxon>
        <taxon>Mycobacteriales</taxon>
        <taxon>Mycobacteriaceae</taxon>
        <taxon>Mycolicibacterium</taxon>
    </lineage>
</organism>
<dbReference type="PRINTS" id="PR01217">
    <property type="entry name" value="PRICHEXTENSN"/>
</dbReference>
<proteinExistence type="inferred from homology"/>
<sequence>MSGRHRKPTSSSISVAKIAFTGAVIGGGSIALAGHAGAATDAEWDTVANCESSGNWAINTGNGYHGGLQFSPSTWAGHGGGEFAPAAYLATKEEQIAVAERVLASQGKGAWPTCGRGLSGPTPRNVLPEPAPLDNPLVNPQLPPPPPAPLPPAPLPPAPVDALAAPLPPAPLPPPPAPLPPAPIDAVPLAAPAPLPPAPAPLPPAPAPAPVDAVALSAPAPQAPVDPAVPLPGAPIDALPLDAPLPPAPAVNAANWDTAESAPHQPQLWSLEAPLPMEPAPVIPAPAPAPAPVPGAPVAPPASDPAAQPVSADQAVPAEGVPHLVSPENLPPGTTLNPTALPNEGPNVSYLRQIWNAVQQQQITGRDALLAITTQRSLAGEAPGPQVPMAPPAPGAPLPPPAPGAPVLTPVPPAPLP</sequence>
<name>V5XIK9_MYCNE</name>
<dbReference type="eggNOG" id="COG1652">
    <property type="taxonomic scope" value="Bacteria"/>
</dbReference>
<dbReference type="Pfam" id="PF06737">
    <property type="entry name" value="Transglycosylas"/>
    <property type="match status" value="1"/>
</dbReference>
<dbReference type="KEGG" id="mne:D174_23225"/>
<dbReference type="Proteomes" id="UP000018763">
    <property type="component" value="Chromosome"/>
</dbReference>
<evidence type="ECO:0000256" key="2">
    <source>
        <dbReference type="ARBA" id="ARBA00022801"/>
    </source>
</evidence>
<accession>V5XIK9</accession>
<feature type="region of interest" description="Disordered" evidence="3">
    <location>
        <begin position="287"/>
        <end position="344"/>
    </location>
</feature>
<dbReference type="RefSeq" id="WP_023986265.1">
    <property type="nucleotide sequence ID" value="NC_023036.2"/>
</dbReference>
<evidence type="ECO:0000256" key="1">
    <source>
        <dbReference type="ARBA" id="ARBA00010830"/>
    </source>
</evidence>
<keyword evidence="6" id="KW-1185">Reference proteome</keyword>
<feature type="region of interest" description="Disordered" evidence="3">
    <location>
        <begin position="376"/>
        <end position="417"/>
    </location>
</feature>
<keyword evidence="2" id="KW-0378">Hydrolase</keyword>
<dbReference type="Gene3D" id="1.10.530.10">
    <property type="match status" value="1"/>
</dbReference>
<dbReference type="SUPFAM" id="SSF53955">
    <property type="entry name" value="Lysozyme-like"/>
    <property type="match status" value="1"/>
</dbReference>
<dbReference type="HOGENOM" id="CLU_045108_2_1_11"/>
<gene>
    <name evidence="5" type="ORF">D174_23225</name>
</gene>
<dbReference type="InterPro" id="IPR010618">
    <property type="entry name" value="RPF"/>
</dbReference>